<reference evidence="3" key="1">
    <citation type="submission" date="2021-01" db="EMBL/GenBank/DDBJ databases">
        <authorList>
            <consortium name="Genoscope - CEA"/>
            <person name="William W."/>
        </authorList>
    </citation>
    <scope>NUCLEOTIDE SEQUENCE</scope>
</reference>
<dbReference type="EMBL" id="CAJJDP010000077">
    <property type="protein sequence ID" value="CAD8182310.1"/>
    <property type="molecule type" value="Genomic_DNA"/>
</dbReference>
<feature type="transmembrane region" description="Helical" evidence="2">
    <location>
        <begin position="6"/>
        <end position="26"/>
    </location>
</feature>
<keyword evidence="1" id="KW-0175">Coiled coil</keyword>
<evidence type="ECO:0000256" key="1">
    <source>
        <dbReference type="SAM" id="Coils"/>
    </source>
</evidence>
<keyword evidence="2" id="KW-0812">Transmembrane</keyword>
<feature type="coiled-coil region" evidence="1">
    <location>
        <begin position="71"/>
        <end position="147"/>
    </location>
</feature>
<sequence length="149" mass="17641">MRIPSKSKIVGVGIIVIAAICAFKFYREKEHYKGIKDQYKNKQGSLQDQVYQYESKIKQLNDKDIENQMIIRDLNDKIRVLQNEKSAILHKIIKFEEERQNFEQSKEERKILVENIRDNMSVIKSNLKEFKEVISSLDNHVSQLENKNN</sequence>
<proteinExistence type="predicted"/>
<dbReference type="Proteomes" id="UP000683925">
    <property type="component" value="Unassembled WGS sequence"/>
</dbReference>
<organism evidence="3 4">
    <name type="scientific">Paramecium octaurelia</name>
    <dbReference type="NCBI Taxonomy" id="43137"/>
    <lineage>
        <taxon>Eukaryota</taxon>
        <taxon>Sar</taxon>
        <taxon>Alveolata</taxon>
        <taxon>Ciliophora</taxon>
        <taxon>Intramacronucleata</taxon>
        <taxon>Oligohymenophorea</taxon>
        <taxon>Peniculida</taxon>
        <taxon>Parameciidae</taxon>
        <taxon>Paramecium</taxon>
    </lineage>
</organism>
<evidence type="ECO:0000313" key="4">
    <source>
        <dbReference type="Proteomes" id="UP000683925"/>
    </source>
</evidence>
<keyword evidence="2" id="KW-0472">Membrane</keyword>
<accession>A0A8S1VY54</accession>
<keyword evidence="4" id="KW-1185">Reference proteome</keyword>
<evidence type="ECO:0000256" key="2">
    <source>
        <dbReference type="SAM" id="Phobius"/>
    </source>
</evidence>
<gene>
    <name evidence="3" type="ORF">POCTA_138.1.T0780224</name>
</gene>
<name>A0A8S1VY54_PAROT</name>
<dbReference type="AlphaFoldDB" id="A0A8S1VY54"/>
<comment type="caution">
    <text evidence="3">The sequence shown here is derived from an EMBL/GenBank/DDBJ whole genome shotgun (WGS) entry which is preliminary data.</text>
</comment>
<protein>
    <submittedName>
        <fullName evidence="3">Uncharacterized protein</fullName>
    </submittedName>
</protein>
<keyword evidence="2" id="KW-1133">Transmembrane helix</keyword>
<evidence type="ECO:0000313" key="3">
    <source>
        <dbReference type="EMBL" id="CAD8182310.1"/>
    </source>
</evidence>